<gene>
    <name evidence="3" type="ORF">MMF93_01325</name>
</gene>
<name>A0ABY3XLH1_9ACTN</name>
<evidence type="ECO:0000313" key="4">
    <source>
        <dbReference type="Proteomes" id="UP001202244"/>
    </source>
</evidence>
<dbReference type="RefSeq" id="WP_242748705.1">
    <property type="nucleotide sequence ID" value="NZ_CP093846.1"/>
</dbReference>
<dbReference type="SUPFAM" id="SSF88713">
    <property type="entry name" value="Glycoside hydrolase/deacetylase"/>
    <property type="match status" value="1"/>
</dbReference>
<proteinExistence type="predicted"/>
<dbReference type="InterPro" id="IPR002509">
    <property type="entry name" value="NODB_dom"/>
</dbReference>
<organism evidence="3 4">
    <name type="scientific">Streptomyces tubbatahanensis</name>
    <dbReference type="NCBI Taxonomy" id="2923272"/>
    <lineage>
        <taxon>Bacteria</taxon>
        <taxon>Bacillati</taxon>
        <taxon>Actinomycetota</taxon>
        <taxon>Actinomycetes</taxon>
        <taxon>Kitasatosporales</taxon>
        <taxon>Streptomycetaceae</taxon>
        <taxon>Streptomyces</taxon>
    </lineage>
</organism>
<dbReference type="PANTHER" id="PTHR47561">
    <property type="entry name" value="POLYSACCHARIDE DEACETYLASE FAMILY PROTEIN (AFU_ORTHOLOGUE AFUA_6G05030)"/>
    <property type="match status" value="1"/>
</dbReference>
<dbReference type="CDD" id="cd10938">
    <property type="entry name" value="CE4_HpPgdA_like"/>
    <property type="match status" value="1"/>
</dbReference>
<reference evidence="3 4" key="1">
    <citation type="journal article" date="2023" name="Microbiol. Spectr.">
        <title>Synergy between Genome Mining, Metabolomics, and Bioinformatics Uncovers Antibacterial Chlorinated Carbazole Alkaloids and Their Biosynthetic Gene Cluster from Streptomyces tubbatahanensis sp. nov., a Novel Actinomycete Isolated from Sulu Sea, Philippines.</title>
        <authorList>
            <person name="Tenebro C.P."/>
            <person name="Trono D.J.V.L."/>
            <person name="Balida L.A.P."/>
            <person name="Bayog L.K.A."/>
            <person name="Bruna J.R."/>
            <person name="Sabido E.M."/>
            <person name="Caspe D.P.C."/>
            <person name="de Los Santos E.L.C."/>
            <person name="Saludes J.P."/>
            <person name="Dalisay D.S."/>
        </authorList>
    </citation>
    <scope>NUCLEOTIDE SEQUENCE [LARGE SCALE GENOMIC DNA]</scope>
    <source>
        <strain evidence="3 4">DSD3025</strain>
    </source>
</reference>
<feature type="domain" description="NodB homology" evidence="2">
    <location>
        <begin position="64"/>
        <end position="288"/>
    </location>
</feature>
<dbReference type="Gene3D" id="3.20.20.370">
    <property type="entry name" value="Glycoside hydrolase/deacetylase"/>
    <property type="match status" value="1"/>
</dbReference>
<accession>A0ABY3XLH1</accession>
<evidence type="ECO:0000259" key="2">
    <source>
        <dbReference type="PROSITE" id="PS51677"/>
    </source>
</evidence>
<feature type="compositionally biased region" description="Basic and acidic residues" evidence="1">
    <location>
        <begin position="308"/>
        <end position="322"/>
    </location>
</feature>
<dbReference type="InterPro" id="IPR011330">
    <property type="entry name" value="Glyco_hydro/deAcase_b/a-brl"/>
</dbReference>
<dbReference type="PROSITE" id="PS51677">
    <property type="entry name" value="NODB"/>
    <property type="match status" value="1"/>
</dbReference>
<dbReference type="Proteomes" id="UP001202244">
    <property type="component" value="Chromosome"/>
</dbReference>
<protein>
    <submittedName>
        <fullName evidence="3">Polysaccharide deacetylase</fullName>
    </submittedName>
</protein>
<dbReference type="PANTHER" id="PTHR47561:SF1">
    <property type="entry name" value="POLYSACCHARIDE DEACETYLASE FAMILY PROTEIN (AFU_ORTHOLOGUE AFUA_6G05030)"/>
    <property type="match status" value="1"/>
</dbReference>
<dbReference type="InterPro" id="IPR037950">
    <property type="entry name" value="PgdA-like"/>
</dbReference>
<sequence>MPTSDTGEPTPSWRWPEETWRGHAEAVRAGRRLVPARWPGGARVAVALSFDSDHETIPLRDGETSPGRLAQGEYGARAGAPRILELLARHQVPATFFMPAVSAHLHPDEARAYTRDGHELAVHGWIHERNTLLGRDDERELTARALETLTQLTGQRPTGIRTPSWDFSDSTLQIMLELGFSYDSSLMADDEPYEVLAHGRPTGLVEIPVDWIRDDAPYFTMDRYGSVRPHSRPRDVREIWVDEFDAAYRAGGVFQLTLHPHVIGHRSRLVALRELLDHIAAHTGVWYATHAQVAEASRAVLRTPPDSTDAHDTRADHPEATP</sequence>
<keyword evidence="4" id="KW-1185">Reference proteome</keyword>
<dbReference type="EMBL" id="CP093846">
    <property type="protein sequence ID" value="UNS95253.1"/>
    <property type="molecule type" value="Genomic_DNA"/>
</dbReference>
<evidence type="ECO:0000256" key="1">
    <source>
        <dbReference type="SAM" id="MobiDB-lite"/>
    </source>
</evidence>
<dbReference type="Pfam" id="PF01522">
    <property type="entry name" value="Polysacc_deac_1"/>
    <property type="match status" value="1"/>
</dbReference>
<evidence type="ECO:0000313" key="3">
    <source>
        <dbReference type="EMBL" id="UNS95253.1"/>
    </source>
</evidence>
<feature type="region of interest" description="Disordered" evidence="1">
    <location>
        <begin position="301"/>
        <end position="322"/>
    </location>
</feature>